<feature type="compositionally biased region" description="Low complexity" evidence="13">
    <location>
        <begin position="168"/>
        <end position="178"/>
    </location>
</feature>
<organism evidence="15 17">
    <name type="scientific">Drosophila lebanonensis</name>
    <name type="common">Fruit fly</name>
    <name type="synonym">Scaptodrosophila lebanonensis</name>
    <dbReference type="NCBI Taxonomy" id="7225"/>
    <lineage>
        <taxon>Eukaryota</taxon>
        <taxon>Metazoa</taxon>
        <taxon>Ecdysozoa</taxon>
        <taxon>Arthropoda</taxon>
        <taxon>Hexapoda</taxon>
        <taxon>Insecta</taxon>
        <taxon>Pterygota</taxon>
        <taxon>Neoptera</taxon>
        <taxon>Endopterygota</taxon>
        <taxon>Diptera</taxon>
        <taxon>Brachycera</taxon>
        <taxon>Muscomorpha</taxon>
        <taxon>Ephydroidea</taxon>
        <taxon>Drosophilidae</taxon>
        <taxon>Scaptodrosophila</taxon>
    </lineage>
</organism>
<keyword evidence="6" id="KW-0562">Pair-rule protein</keyword>
<feature type="region of interest" description="Disordered" evidence="13">
    <location>
        <begin position="1137"/>
        <end position="1172"/>
    </location>
</feature>
<evidence type="ECO:0000256" key="9">
    <source>
        <dbReference type="ARBA" id="ARBA00023163"/>
    </source>
</evidence>
<dbReference type="GeneID" id="115626411"/>
<feature type="region of interest" description="Disordered" evidence="13">
    <location>
        <begin position="578"/>
        <end position="614"/>
    </location>
</feature>
<feature type="compositionally biased region" description="Low complexity" evidence="13">
    <location>
        <begin position="396"/>
        <end position="407"/>
    </location>
</feature>
<dbReference type="InterPro" id="IPR007797">
    <property type="entry name" value="AF4/FMR2"/>
</dbReference>
<evidence type="ECO:0000256" key="4">
    <source>
        <dbReference type="ARBA" id="ARBA00022473"/>
    </source>
</evidence>
<evidence type="ECO:0000259" key="14">
    <source>
        <dbReference type="Pfam" id="PF18876"/>
    </source>
</evidence>
<feature type="region of interest" description="Disordered" evidence="13">
    <location>
        <begin position="815"/>
        <end position="1083"/>
    </location>
</feature>
<evidence type="ECO:0000313" key="16">
    <source>
        <dbReference type="RefSeq" id="XP_030377637.1"/>
    </source>
</evidence>
<protein>
    <recommendedName>
        <fullName evidence="3">AF4/FMR2 family member lilli</fullName>
    </recommendedName>
    <alternativeName>
        <fullName evidence="12">Protein lilliputian</fullName>
    </alternativeName>
</protein>
<evidence type="ECO:0000256" key="8">
    <source>
        <dbReference type="ARBA" id="ARBA00023125"/>
    </source>
</evidence>
<feature type="compositionally biased region" description="Basic residues" evidence="13">
    <location>
        <begin position="762"/>
        <end position="772"/>
    </location>
</feature>
<keyword evidence="5" id="KW-0597">Phosphoprotein</keyword>
<feature type="compositionally biased region" description="Basic and acidic residues" evidence="13">
    <location>
        <begin position="1262"/>
        <end position="1280"/>
    </location>
</feature>
<feature type="region of interest" description="Disordered" evidence="13">
    <location>
        <begin position="1368"/>
        <end position="1414"/>
    </location>
</feature>
<feature type="compositionally biased region" description="Low complexity" evidence="13">
    <location>
        <begin position="1630"/>
        <end position="1650"/>
    </location>
</feature>
<feature type="compositionally biased region" description="Low complexity" evidence="13">
    <location>
        <begin position="1031"/>
        <end position="1055"/>
    </location>
</feature>
<feature type="compositionally biased region" description="Polar residues" evidence="13">
    <location>
        <begin position="532"/>
        <end position="551"/>
    </location>
</feature>
<feature type="compositionally biased region" description="Polar residues" evidence="13">
    <location>
        <begin position="1368"/>
        <end position="1380"/>
    </location>
</feature>
<feature type="region of interest" description="Disordered" evidence="13">
    <location>
        <begin position="1"/>
        <end position="56"/>
    </location>
</feature>
<feature type="compositionally biased region" description="Basic and acidic residues" evidence="13">
    <location>
        <begin position="1"/>
        <end position="51"/>
    </location>
</feature>
<feature type="compositionally biased region" description="Polar residues" evidence="13">
    <location>
        <begin position="1020"/>
        <end position="1029"/>
    </location>
</feature>
<feature type="region of interest" description="Disordered" evidence="13">
    <location>
        <begin position="310"/>
        <end position="442"/>
    </location>
</feature>
<evidence type="ECO:0000256" key="11">
    <source>
        <dbReference type="ARBA" id="ARBA00024653"/>
    </source>
</evidence>
<feature type="domain" description="AF4/FMR2 C-terminal homology" evidence="14">
    <location>
        <begin position="1499"/>
        <end position="1731"/>
    </location>
</feature>
<sequence length="1743" mass="187806">MDIHMKKLSKPRMEEYERRRRREREKYERQQGIQIDDRETSLFSEPRRANPSEEDTGITAALGEFVTARDFINQNTVGISRQAPGSIINNTGNSRMPKVGSTVPSAPLAPSQQQQQQHHYQPRPPTFLKQADNKPPYNGRGGYPGQPMQNDIPSSSGMAPPRGPPRPGSSNNNTSSATNNLSAAKTTVTTPLGPPISTQIPNGRLLTEKAFQGPTTLHNGGRFVQPTTGKPQPAPKEKDVSKIIKEMTNNFAVTPLTSIAATPLAPVRENYNLNGPNKFKYAFDTMVDPIGPLGSPPLSGISASASLLPPPHPLVTPKPPITSPIPRLNTPPQASILPTTKASPTPATATALKPLKIDKSGSNHTLEKQDSCLENDLELSESDDDRKKDGRSVCNSSNSSESDSSESGSEESTKGEPLQKQLQQQQQLQPLQQRQQVNAVAAPTTTAVISTASGNASKKKYSQTIIASGGNTISGLLTSSGLGGSGGNASGGGGGGGSGSSGIGMSSSSSSNKTPSPTECNKWTLSRFFNKPANQPANESVSPGSSCSQHVSMKVPGILPGGAQIIPESIDVTTAIVKNEKLHDGDEDEDEEDDEDNNESGNGTQAMSGLRYGSGLSVTPVGITPFNIKKEALEQKQQALVSLTAPVQQMTAQDCVAIPKNQIKRESSALLEDQRRADGLLRQSDANSTSSSDSACDVAGAQVLPMLGPDGTLQIPGVPADITAVSVPKLAGRNLNSQPVHRSPVNSVTLTPIGPLPASPKARQKKPRKKKMSAATVHSMDSSDDDEPTAAKQKVYRDDALEMSGATTTVVASTLPTTTITAAPKKGRGRPRKQHPQQVTPTTTAGAPHRTPQSGNLSSTSTSSQAKGPTLTAKKLVTKTTTARKRANSSNSSTSTTPTKKLNNNVVLTSTIKQPASYAKSPSSSSSNDEDSSSSSSSSYSKSSSSSSETETDKRSEQAVNRRVVNINMRAAQPKRFPDSVSSSSSSSSSDEEAEDDDEDENDGNEALPQATAAELTCGRANTQHQSPFKTAAPALASSSHSRLSTSESSSASSSSEDDHRSSIEKKRKSDVEKRRKTDKNKINTLTRIFNPKEGGAKKQGQVVIMDQSEELQVKEPSSTSMNASSLGTSLTQVIPKTSNQSTVHSPRLTPGGQRLKTPTRTPPTRTPTPTTQQLLQQVSAASLLSTASPARTTTPHLTSLICKIDLSKLARVPAEWNQNSYRLHEKSAGGTRISTPAYDHETILNADLQASTQAAHMRLKAQSERERERERSRSGDNIHELQNGHLSSRSADGACTPKEFTTYPAHLTPNGYAPVTTTAKRSPACQKTLGNVKPEHSVKYEPELDAGYETKYKPSVKQEFMLKQEQLAATNDSPNSASGDSKPVRRRKRSSSSSSSPYKEKKRKKEKMSDLIVPAAPKELPLLPTNHERLSLDKIPNAVPKLLALSPLPPPPATCSEAVQTTPPQQLPVTQCSVAPVLTRVIYRSYFDREDEPLNDDIKNNHFLQEAIKRKHAADSERDSFNQVTLYLEAVVYFLLAGAVMERCSTESVVWTMYKDTLMLIKFISSKFRTYQQSTNVQHETHNKVAILSLRCQSLISLKLYKLRRSNCRAVIASCNEFFRSGRGDMVNGNTPSSISPSNSVGSQGSGSNTPPGKIVPQDIHNQLCKQNEYFTYVNSAHDLWDLADRLVRTGNHTDFFRELDHENGPLTLHSTMHEVFRYVQAGLKTLRAAVLHPHSQQLQGQ</sequence>
<evidence type="ECO:0000313" key="17">
    <source>
        <dbReference type="RefSeq" id="XP_030377638.1"/>
    </source>
</evidence>
<keyword evidence="9" id="KW-0804">Transcription</keyword>
<evidence type="ECO:0000256" key="6">
    <source>
        <dbReference type="ARBA" id="ARBA00022788"/>
    </source>
</evidence>
<evidence type="ECO:0000256" key="1">
    <source>
        <dbReference type="ARBA" id="ARBA00004123"/>
    </source>
</evidence>
<feature type="compositionally biased region" description="Low complexity" evidence="13">
    <location>
        <begin position="418"/>
        <end position="442"/>
    </location>
</feature>
<feature type="compositionally biased region" description="Polar residues" evidence="13">
    <location>
        <begin position="836"/>
        <end position="857"/>
    </location>
</feature>
<feature type="compositionally biased region" description="Acidic residues" evidence="13">
    <location>
        <begin position="373"/>
        <end position="383"/>
    </location>
</feature>
<dbReference type="InterPro" id="IPR000637">
    <property type="entry name" value="HMGI/Y_DNA-bd_CS"/>
</dbReference>
<evidence type="ECO:0000313" key="15">
    <source>
        <dbReference type="Proteomes" id="UP000504634"/>
    </source>
</evidence>
<evidence type="ECO:0000256" key="2">
    <source>
        <dbReference type="ARBA" id="ARBA00007354"/>
    </source>
</evidence>
<feature type="region of interest" description="Disordered" evidence="13">
    <location>
        <begin position="214"/>
        <end position="236"/>
    </location>
</feature>
<comment type="function">
    <text evidence="11">Has a role in transcriptional regulation. Acts in parallel with the Ras/MAPK and the PI3K/PKB pathways in the control of cell identity and cellular growth. Essential for regulation of the cytoskeleton and cell growth but not for cell proliferation or growth rate. Required specifically for the microtubule-based basal transport of lipid droplets. Plays a partially redundant function downstream of Raf in cell fate specification in the developing eye. Pair-rule protein that regulates embryonic cellularization, gastrulation and segmentation.</text>
</comment>
<dbReference type="InterPro" id="IPR043640">
    <property type="entry name" value="AF4/FMR2_CHD"/>
</dbReference>
<feature type="compositionally biased region" description="Low complexity" evidence="13">
    <location>
        <begin position="815"/>
        <end position="824"/>
    </location>
</feature>
<feature type="compositionally biased region" description="Polar residues" evidence="13">
    <location>
        <begin position="734"/>
        <end position="750"/>
    </location>
</feature>
<dbReference type="CTD" id="33496"/>
<proteinExistence type="inferred from homology"/>
<feature type="compositionally biased region" description="Low complexity" evidence="13">
    <location>
        <begin position="104"/>
        <end position="119"/>
    </location>
</feature>
<dbReference type="Proteomes" id="UP000504634">
    <property type="component" value="Unplaced"/>
</dbReference>
<accession>A0A6J2TRA0</accession>
<feature type="compositionally biased region" description="Low complexity" evidence="13">
    <location>
        <begin position="888"/>
        <end position="905"/>
    </location>
</feature>
<feature type="compositionally biased region" description="Acidic residues" evidence="13">
    <location>
        <begin position="990"/>
        <end position="1004"/>
    </location>
</feature>
<dbReference type="GO" id="GO:0007366">
    <property type="term" value="P:periodic partitioning by pair rule gene"/>
    <property type="evidence" value="ECO:0007669"/>
    <property type="project" value="UniProtKB-KW"/>
</dbReference>
<keyword evidence="10" id="KW-0539">Nucleus</keyword>
<feature type="compositionally biased region" description="Low complexity" evidence="13">
    <location>
        <begin position="858"/>
        <end position="881"/>
    </location>
</feature>
<dbReference type="GO" id="GO:0003677">
    <property type="term" value="F:DNA binding"/>
    <property type="evidence" value="ECO:0007669"/>
    <property type="project" value="UniProtKB-KW"/>
</dbReference>
<comment type="similarity">
    <text evidence="2">Belongs to the AF4 family.</text>
</comment>
<feature type="compositionally biased region" description="Acidic residues" evidence="13">
    <location>
        <begin position="585"/>
        <end position="598"/>
    </location>
</feature>
<dbReference type="GO" id="GO:0032783">
    <property type="term" value="C:super elongation complex"/>
    <property type="evidence" value="ECO:0007669"/>
    <property type="project" value="TreeGrafter"/>
</dbReference>
<dbReference type="RefSeq" id="XP_030377637.1">
    <property type="nucleotide sequence ID" value="XM_030521777.1"/>
</dbReference>
<evidence type="ECO:0000256" key="7">
    <source>
        <dbReference type="ARBA" id="ARBA00023015"/>
    </source>
</evidence>
<feature type="compositionally biased region" description="Low complexity" evidence="13">
    <location>
        <begin position="915"/>
        <end position="949"/>
    </location>
</feature>
<evidence type="ECO:0000256" key="13">
    <source>
        <dbReference type="SAM" id="MobiDB-lite"/>
    </source>
</evidence>
<feature type="compositionally biased region" description="Basic residues" evidence="13">
    <location>
        <begin position="825"/>
        <end position="835"/>
    </location>
</feature>
<keyword evidence="4" id="KW-0217">Developmental protein</keyword>
<gene>
    <name evidence="16 17" type="primary">LOC115626411</name>
</gene>
<feature type="compositionally biased region" description="Pro residues" evidence="13">
    <location>
        <begin position="310"/>
        <end position="323"/>
    </location>
</feature>
<feature type="region of interest" description="Disordered" evidence="13">
    <location>
        <begin position="734"/>
        <end position="798"/>
    </location>
</feature>
<evidence type="ECO:0000256" key="3">
    <source>
        <dbReference type="ARBA" id="ARBA00021888"/>
    </source>
</evidence>
<name>A0A6J2TRA0_DROLE</name>
<keyword evidence="8" id="KW-0238">DNA-binding</keyword>
<keyword evidence="15" id="KW-1185">Reference proteome</keyword>
<feature type="region of interest" description="Disordered" evidence="13">
    <location>
        <begin position="1630"/>
        <end position="1657"/>
    </location>
</feature>
<feature type="region of interest" description="Disordered" evidence="13">
    <location>
        <begin position="80"/>
        <end position="178"/>
    </location>
</feature>
<feature type="compositionally biased region" description="Low complexity" evidence="13">
    <location>
        <begin position="337"/>
        <end position="354"/>
    </location>
</feature>
<feature type="region of interest" description="Disordered" evidence="13">
    <location>
        <begin position="1254"/>
        <end position="1298"/>
    </location>
</feature>
<evidence type="ECO:0000256" key="5">
    <source>
        <dbReference type="ARBA" id="ARBA00022553"/>
    </source>
</evidence>
<feature type="compositionally biased region" description="Basic and acidic residues" evidence="13">
    <location>
        <begin position="1057"/>
        <end position="1082"/>
    </location>
</feature>
<feature type="compositionally biased region" description="Low complexity" evidence="13">
    <location>
        <begin position="979"/>
        <end position="989"/>
    </location>
</feature>
<evidence type="ECO:0000256" key="10">
    <source>
        <dbReference type="ARBA" id="ARBA00023242"/>
    </source>
</evidence>
<feature type="compositionally biased region" description="Gly residues" evidence="13">
    <location>
        <begin position="481"/>
        <end position="502"/>
    </location>
</feature>
<dbReference type="PROSITE" id="PS00354">
    <property type="entry name" value="HMGI_Y"/>
    <property type="match status" value="1"/>
</dbReference>
<dbReference type="GO" id="GO:0006355">
    <property type="term" value="P:regulation of DNA-templated transcription"/>
    <property type="evidence" value="ECO:0007669"/>
    <property type="project" value="InterPro"/>
</dbReference>
<dbReference type="PANTHER" id="PTHR10528">
    <property type="entry name" value="AF4/FMR2 FAMILY MEMBER"/>
    <property type="match status" value="1"/>
</dbReference>
<dbReference type="OrthoDB" id="6382204at2759"/>
<reference evidence="16 17" key="1">
    <citation type="submission" date="2025-04" db="UniProtKB">
        <authorList>
            <consortium name="RefSeq"/>
        </authorList>
    </citation>
    <scope>IDENTIFICATION</scope>
    <source>
        <strain evidence="16 17">11010-0011.00</strain>
        <tissue evidence="16 17">Whole body</tissue>
    </source>
</reference>
<feature type="region of interest" description="Disordered" evidence="13">
    <location>
        <begin position="472"/>
        <end position="554"/>
    </location>
</feature>
<comment type="subcellular location">
    <subcellularLocation>
        <location evidence="1">Nucleus</location>
    </subcellularLocation>
</comment>
<dbReference type="Pfam" id="PF18876">
    <property type="entry name" value="AFF4_CHD"/>
    <property type="match status" value="1"/>
</dbReference>
<evidence type="ECO:0000256" key="12">
    <source>
        <dbReference type="ARBA" id="ARBA00032149"/>
    </source>
</evidence>
<dbReference type="PANTHER" id="PTHR10528:SF17">
    <property type="entry name" value="AF4_FMR2 FAMILY MEMBER LILLI"/>
    <property type="match status" value="1"/>
</dbReference>
<dbReference type="RefSeq" id="XP_030377638.1">
    <property type="nucleotide sequence ID" value="XM_030521778.1"/>
</dbReference>
<feature type="compositionally biased region" description="Basic and acidic residues" evidence="13">
    <location>
        <begin position="355"/>
        <end position="371"/>
    </location>
</feature>
<feature type="compositionally biased region" description="Polar residues" evidence="13">
    <location>
        <begin position="512"/>
        <end position="524"/>
    </location>
</feature>
<keyword evidence="7" id="KW-0805">Transcription regulation</keyword>